<dbReference type="InParanoid" id="B0D0F0"/>
<dbReference type="PROSITE" id="PS50048">
    <property type="entry name" value="ZN2_CY6_FUNGAL_2"/>
    <property type="match status" value="1"/>
</dbReference>
<evidence type="ECO:0000313" key="3">
    <source>
        <dbReference type="EMBL" id="EDR11814.1"/>
    </source>
</evidence>
<proteinExistence type="predicted"/>
<dbReference type="OrthoDB" id="39175at2759"/>
<evidence type="ECO:0000256" key="1">
    <source>
        <dbReference type="SAM" id="MobiDB-lite"/>
    </source>
</evidence>
<dbReference type="GO" id="GO:0000981">
    <property type="term" value="F:DNA-binding transcription factor activity, RNA polymerase II-specific"/>
    <property type="evidence" value="ECO:0007669"/>
    <property type="project" value="InterPro"/>
</dbReference>
<dbReference type="EMBL" id="DS547095">
    <property type="protein sequence ID" value="EDR11814.1"/>
    <property type="molecule type" value="Genomic_DNA"/>
</dbReference>
<dbReference type="RefSeq" id="XP_001877711.1">
    <property type="nucleotide sequence ID" value="XM_001877676.1"/>
</dbReference>
<organism evidence="4">
    <name type="scientific">Laccaria bicolor (strain S238N-H82 / ATCC MYA-4686)</name>
    <name type="common">Bicoloured deceiver</name>
    <name type="synonym">Laccaria laccata var. bicolor</name>
    <dbReference type="NCBI Taxonomy" id="486041"/>
    <lineage>
        <taxon>Eukaryota</taxon>
        <taxon>Fungi</taxon>
        <taxon>Dikarya</taxon>
        <taxon>Basidiomycota</taxon>
        <taxon>Agaricomycotina</taxon>
        <taxon>Agaricomycetes</taxon>
        <taxon>Agaricomycetidae</taxon>
        <taxon>Agaricales</taxon>
        <taxon>Agaricineae</taxon>
        <taxon>Hydnangiaceae</taxon>
        <taxon>Laccaria</taxon>
    </lineage>
</organism>
<dbReference type="PROSITE" id="PS00463">
    <property type="entry name" value="ZN2_CY6_FUNGAL_1"/>
    <property type="match status" value="1"/>
</dbReference>
<evidence type="ECO:0000259" key="2">
    <source>
        <dbReference type="PROSITE" id="PS50048"/>
    </source>
</evidence>
<dbReference type="SUPFAM" id="SSF57701">
    <property type="entry name" value="Zn2/Cys6 DNA-binding domain"/>
    <property type="match status" value="1"/>
</dbReference>
<evidence type="ECO:0000313" key="4">
    <source>
        <dbReference type="Proteomes" id="UP000001194"/>
    </source>
</evidence>
<sequence length="359" mass="40478">MAIPSDHYPYSSVQQSEPAEPLSLFAQTLRETDEEFYATFPQARAARQAQIEAQLNHGHDPAVNYGFGEGICYEAPSSLQPSPHRESMQVEYPGLYYDYASIQPMAIHPTTPSQNFDSNQSNRPNQLYQIYAPPLESRPDLNTYPQVNQLPSPQHCSYPCCKSQSHVVDPIVSAPAPAFRQTISTRTEVPPPFDPTPQYRTMADPTWPNPPALTTPTPRHHTVQEPTVRVRSRDHPPRVHGHARHQSDYQTHAPSSHHTSVWRAHRSVSPRPLMPLTPLPIKRPAEKKPPLACLFCRGRKIACGPPIPGSKDKTCNQCQRRSLRCEYPLESRRGMRKKKVNKVNINTDGPKVTLTRSKS</sequence>
<name>B0D0F0_LACBS</name>
<feature type="compositionally biased region" description="Polar residues" evidence="1">
    <location>
        <begin position="248"/>
        <end position="259"/>
    </location>
</feature>
<accession>B0D0F0</accession>
<dbReference type="KEGG" id="lbc:LACBIDRAFT_313619"/>
<dbReference type="InterPro" id="IPR001138">
    <property type="entry name" value="Zn2Cys6_DnaBD"/>
</dbReference>
<dbReference type="GO" id="GO:0008270">
    <property type="term" value="F:zinc ion binding"/>
    <property type="evidence" value="ECO:0007669"/>
    <property type="project" value="InterPro"/>
</dbReference>
<reference evidence="3 4" key="1">
    <citation type="journal article" date="2008" name="Nature">
        <title>The genome of Laccaria bicolor provides insights into mycorrhizal symbiosis.</title>
        <authorList>
            <person name="Martin F."/>
            <person name="Aerts A."/>
            <person name="Ahren D."/>
            <person name="Brun A."/>
            <person name="Danchin E.G.J."/>
            <person name="Duchaussoy F."/>
            <person name="Gibon J."/>
            <person name="Kohler A."/>
            <person name="Lindquist E."/>
            <person name="Pereda V."/>
            <person name="Salamov A."/>
            <person name="Shapiro H.J."/>
            <person name="Wuyts J."/>
            <person name="Blaudez D."/>
            <person name="Buee M."/>
            <person name="Brokstein P."/>
            <person name="Canbaeck B."/>
            <person name="Cohen D."/>
            <person name="Courty P.E."/>
            <person name="Coutinho P.M."/>
            <person name="Delaruelle C."/>
            <person name="Detter J.C."/>
            <person name="Deveau A."/>
            <person name="DiFazio S."/>
            <person name="Duplessis S."/>
            <person name="Fraissinet-Tachet L."/>
            <person name="Lucic E."/>
            <person name="Frey-Klett P."/>
            <person name="Fourrey C."/>
            <person name="Feussner I."/>
            <person name="Gay G."/>
            <person name="Grimwood J."/>
            <person name="Hoegger P.J."/>
            <person name="Jain P."/>
            <person name="Kilaru S."/>
            <person name="Labbe J."/>
            <person name="Lin Y.C."/>
            <person name="Legue V."/>
            <person name="Le Tacon F."/>
            <person name="Marmeisse R."/>
            <person name="Melayah D."/>
            <person name="Montanini B."/>
            <person name="Muratet M."/>
            <person name="Nehls U."/>
            <person name="Niculita-Hirzel H."/>
            <person name="Oudot-Le Secq M.P."/>
            <person name="Peter M."/>
            <person name="Quesneville H."/>
            <person name="Rajashekar B."/>
            <person name="Reich M."/>
            <person name="Rouhier N."/>
            <person name="Schmutz J."/>
            <person name="Yin T."/>
            <person name="Chalot M."/>
            <person name="Henrissat B."/>
            <person name="Kuees U."/>
            <person name="Lucas S."/>
            <person name="Van de Peer Y."/>
            <person name="Podila G.K."/>
            <person name="Polle A."/>
            <person name="Pukkila P.J."/>
            <person name="Richardson P.M."/>
            <person name="Rouze P."/>
            <person name="Sanders I.R."/>
            <person name="Stajich J.E."/>
            <person name="Tunlid A."/>
            <person name="Tuskan G."/>
            <person name="Grigoriev I.V."/>
        </authorList>
    </citation>
    <scope>NUCLEOTIDE SEQUENCE [LARGE SCALE GENOMIC DNA]</scope>
    <source>
        <strain evidence="4">S238N-H82 / ATCC MYA-4686</strain>
    </source>
</reference>
<dbReference type="SMART" id="SM00066">
    <property type="entry name" value="GAL4"/>
    <property type="match status" value="1"/>
</dbReference>
<keyword evidence="4" id="KW-1185">Reference proteome</keyword>
<protein>
    <submittedName>
        <fullName evidence="3">Predicted protein</fullName>
    </submittedName>
</protein>
<feature type="domain" description="Zn(2)-C6 fungal-type" evidence="2">
    <location>
        <begin position="292"/>
        <end position="327"/>
    </location>
</feature>
<dbReference type="CDD" id="cd00067">
    <property type="entry name" value="GAL4"/>
    <property type="match status" value="1"/>
</dbReference>
<dbReference type="GeneID" id="6073290"/>
<dbReference type="AlphaFoldDB" id="B0D0F0"/>
<feature type="region of interest" description="Disordered" evidence="1">
    <location>
        <begin position="213"/>
        <end position="266"/>
    </location>
</feature>
<dbReference type="Gene3D" id="4.10.240.10">
    <property type="entry name" value="Zn(2)-C6 fungal-type DNA-binding domain"/>
    <property type="match status" value="1"/>
</dbReference>
<gene>
    <name evidence="3" type="ORF">LACBIDRAFT_313619</name>
</gene>
<dbReference type="HOGENOM" id="CLU_771764_0_0_1"/>
<dbReference type="Proteomes" id="UP000001194">
    <property type="component" value="Unassembled WGS sequence"/>
</dbReference>
<dbReference type="InterPro" id="IPR036864">
    <property type="entry name" value="Zn2-C6_fun-type_DNA-bd_sf"/>
</dbReference>